<comment type="caution">
    <text evidence="4">The sequence shown here is derived from an EMBL/GenBank/DDBJ whole genome shotgun (WGS) entry which is preliminary data.</text>
</comment>
<feature type="repeat" description="PPR" evidence="3">
    <location>
        <begin position="378"/>
        <end position="412"/>
    </location>
</feature>
<feature type="repeat" description="PPR" evidence="3">
    <location>
        <begin position="343"/>
        <end position="377"/>
    </location>
</feature>
<evidence type="ECO:0008006" key="6">
    <source>
        <dbReference type="Google" id="ProtNLM"/>
    </source>
</evidence>
<reference evidence="4 5" key="1">
    <citation type="journal article" date="2020" name="Mol. Biol. Evol.">
        <title>Distinct Expression and Methylation Patterns for Genes with Different Fates following a Single Whole-Genome Duplication in Flowering Plants.</title>
        <authorList>
            <person name="Shi T."/>
            <person name="Rahmani R.S."/>
            <person name="Gugger P.F."/>
            <person name="Wang M."/>
            <person name="Li H."/>
            <person name="Zhang Y."/>
            <person name="Li Z."/>
            <person name="Wang Q."/>
            <person name="Van de Peer Y."/>
            <person name="Marchal K."/>
            <person name="Chen J."/>
        </authorList>
    </citation>
    <scope>NUCLEOTIDE SEQUENCE [LARGE SCALE GENOMIC DNA]</scope>
    <source>
        <tissue evidence="4">Leaf</tissue>
    </source>
</reference>
<accession>A0A822Y9V9</accession>
<feature type="repeat" description="PPR" evidence="3">
    <location>
        <begin position="167"/>
        <end position="201"/>
    </location>
</feature>
<dbReference type="Proteomes" id="UP000607653">
    <property type="component" value="Unassembled WGS sequence"/>
</dbReference>
<dbReference type="EMBL" id="DUZY01000002">
    <property type="protein sequence ID" value="DAD28883.1"/>
    <property type="molecule type" value="Genomic_DNA"/>
</dbReference>
<evidence type="ECO:0000256" key="2">
    <source>
        <dbReference type="ARBA" id="ARBA00022737"/>
    </source>
</evidence>
<dbReference type="PROSITE" id="PS51375">
    <property type="entry name" value="PPR"/>
    <property type="match status" value="4"/>
</dbReference>
<dbReference type="InterPro" id="IPR002885">
    <property type="entry name" value="PPR_rpt"/>
</dbReference>
<dbReference type="AlphaFoldDB" id="A0A822Y9V9"/>
<evidence type="ECO:0000313" key="5">
    <source>
        <dbReference type="Proteomes" id="UP000607653"/>
    </source>
</evidence>
<dbReference type="PANTHER" id="PTHR47936:SF1">
    <property type="entry name" value="PENTATRICOPEPTIDE REPEAT-CONTAINING PROTEIN GUN1, CHLOROPLASTIC"/>
    <property type="match status" value="1"/>
</dbReference>
<comment type="similarity">
    <text evidence="1">Belongs to the PPR family. P subfamily.</text>
</comment>
<dbReference type="InterPro" id="IPR011990">
    <property type="entry name" value="TPR-like_helical_dom_sf"/>
</dbReference>
<organism evidence="4 5">
    <name type="scientific">Nelumbo nucifera</name>
    <name type="common">Sacred lotus</name>
    <dbReference type="NCBI Taxonomy" id="4432"/>
    <lineage>
        <taxon>Eukaryota</taxon>
        <taxon>Viridiplantae</taxon>
        <taxon>Streptophyta</taxon>
        <taxon>Embryophyta</taxon>
        <taxon>Tracheophyta</taxon>
        <taxon>Spermatophyta</taxon>
        <taxon>Magnoliopsida</taxon>
        <taxon>Proteales</taxon>
        <taxon>Nelumbonaceae</taxon>
        <taxon>Nelumbo</taxon>
    </lineage>
</organism>
<evidence type="ECO:0000256" key="3">
    <source>
        <dbReference type="PROSITE-ProRule" id="PRU00708"/>
    </source>
</evidence>
<dbReference type="Pfam" id="PF13041">
    <property type="entry name" value="PPR_2"/>
    <property type="match status" value="2"/>
</dbReference>
<gene>
    <name evidence="4" type="ORF">HUJ06_030351</name>
</gene>
<proteinExistence type="inferred from homology"/>
<protein>
    <recommendedName>
        <fullName evidence="6">Pentatricopeptide repeat-containing protein At3g53700, chloroplastic-like</fullName>
    </recommendedName>
</protein>
<dbReference type="PANTHER" id="PTHR47936">
    <property type="entry name" value="PPR_LONG DOMAIN-CONTAINING PROTEIN"/>
    <property type="match status" value="1"/>
</dbReference>
<evidence type="ECO:0000256" key="1">
    <source>
        <dbReference type="ARBA" id="ARBA00007626"/>
    </source>
</evidence>
<keyword evidence="2" id="KW-0677">Repeat</keyword>
<keyword evidence="5" id="KW-1185">Reference proteome</keyword>
<evidence type="ECO:0000313" key="4">
    <source>
        <dbReference type="EMBL" id="DAD28883.1"/>
    </source>
</evidence>
<sequence>MLSPTLRPCIYIRNGRFCCRSSRCKSSLQRPSPEKPHHIVNQVADIQSLAAALGSNESEKTWFCNQFLKVSVSRIVEAQEFQEESSNSPSQNPNTFAALQCKMKDYATYGLAQEAWDTLNDMKRVSGKPTVYDYNAFLYYNLKSGNLSIEDLVEVHGRMRILGPSPNALTFNTLLNGSLSLGSLEGAFYFTKEMCRNGFVPSFSFLSKLLKRSLELGDLVYSLDALELMLDLDYFPTEPTSNLLVNSFIKSGKMHEACFLLSLLSDKCFLPSMHHSYNSIIWALCKSGQTCVASALFCSLKKRGIGHNVCTYTALVHGFSREGAWKEAFHVMDEMQREGCKPNVVTYTILVKFLSDYGKIKEAQALLNKMEREGCDPDLVTYNIMLHALCRQDKIREACDLIEIIEQKGLHPNSFTYSALVGGLLKAGRIGSANKHLLDILPF</sequence>
<dbReference type="Pfam" id="PF01535">
    <property type="entry name" value="PPR"/>
    <property type="match status" value="2"/>
</dbReference>
<feature type="repeat" description="PPR" evidence="3">
    <location>
        <begin position="308"/>
        <end position="342"/>
    </location>
</feature>
<dbReference type="Gene3D" id="1.25.40.10">
    <property type="entry name" value="Tetratricopeptide repeat domain"/>
    <property type="match status" value="3"/>
</dbReference>
<name>A0A822Y9V9_NELNU</name>
<dbReference type="Pfam" id="PF13812">
    <property type="entry name" value="PPR_3"/>
    <property type="match status" value="1"/>
</dbReference>
<dbReference type="NCBIfam" id="TIGR00756">
    <property type="entry name" value="PPR"/>
    <property type="match status" value="4"/>
</dbReference>